<name>A0A0W1A5I9_9GAMM</name>
<reference evidence="2 3" key="1">
    <citation type="submission" date="2015-11" db="EMBL/GenBank/DDBJ databases">
        <title>Genomic analysis of 38 Legionella species identifies large and diverse effector repertoires.</title>
        <authorList>
            <person name="Burstein D."/>
            <person name="Amaro F."/>
            <person name="Zusman T."/>
            <person name="Lifshitz Z."/>
            <person name="Cohen O."/>
            <person name="Gilbert J.A."/>
            <person name="Pupko T."/>
            <person name="Shuman H.A."/>
            <person name="Segal G."/>
        </authorList>
    </citation>
    <scope>NUCLEOTIDE SEQUENCE [LARGE SCALE GENOMIC DNA]</scope>
    <source>
        <strain evidence="2 3">ATCC 51914</strain>
    </source>
</reference>
<sequence>METIKTLQEYMSDHQDNLTLYQVAMGISLRAQGLTYSDSIFVIDGSVDLFSLEKGYHLRIIDLGSDRFHIYGIEVISKGNIIVHENIPSNQLENHGDDLFRNQLMHLNTQGRIYYRVAKTQGGGYDLHEDLVVKYATDGSVSDYVNPLLCSNSTFPKPVSIPRAITEPLQLVNQDRNRVTPMVSDLSSTNSKQFPVNEKSPLFSSTSNAVSCSSTLSFCSKLLAALGGVALVIGILAVVGVITVIAPPVGIAVIVGGAVALGLGVGGACFFSSNKKTETNSTDTENLLPKMD</sequence>
<dbReference type="AlphaFoldDB" id="A0A0W1A5I9"/>
<comment type="caution">
    <text evidence="2">The sequence shown here is derived from an EMBL/GenBank/DDBJ whole genome shotgun (WGS) entry which is preliminary data.</text>
</comment>
<dbReference type="STRING" id="66969.Lwal_2364"/>
<keyword evidence="1" id="KW-0472">Membrane</keyword>
<accession>A0A0W1A5I9</accession>
<keyword evidence="3" id="KW-1185">Reference proteome</keyword>
<proteinExistence type="predicted"/>
<evidence type="ECO:0000256" key="1">
    <source>
        <dbReference type="SAM" id="Phobius"/>
    </source>
</evidence>
<gene>
    <name evidence="2" type="ORF">Lwal_2364</name>
</gene>
<evidence type="ECO:0000313" key="2">
    <source>
        <dbReference type="EMBL" id="KTD76642.1"/>
    </source>
</evidence>
<dbReference type="EMBL" id="LNZB01000051">
    <property type="protein sequence ID" value="KTD76642.1"/>
    <property type="molecule type" value="Genomic_DNA"/>
</dbReference>
<dbReference type="PATRIC" id="fig|66969.6.peg.2568"/>
<evidence type="ECO:0000313" key="3">
    <source>
        <dbReference type="Proteomes" id="UP000054729"/>
    </source>
</evidence>
<keyword evidence="1" id="KW-0812">Transmembrane</keyword>
<protein>
    <submittedName>
        <fullName evidence="2">Uncharacterized protein</fullName>
    </submittedName>
</protein>
<dbReference type="Proteomes" id="UP000054729">
    <property type="component" value="Unassembled WGS sequence"/>
</dbReference>
<organism evidence="2 3">
    <name type="scientific">Legionella waltersii</name>
    <dbReference type="NCBI Taxonomy" id="66969"/>
    <lineage>
        <taxon>Bacteria</taxon>
        <taxon>Pseudomonadati</taxon>
        <taxon>Pseudomonadota</taxon>
        <taxon>Gammaproteobacteria</taxon>
        <taxon>Legionellales</taxon>
        <taxon>Legionellaceae</taxon>
        <taxon>Legionella</taxon>
    </lineage>
</organism>
<keyword evidence="1" id="KW-1133">Transmembrane helix</keyword>
<feature type="transmembrane region" description="Helical" evidence="1">
    <location>
        <begin position="251"/>
        <end position="271"/>
    </location>
</feature>
<dbReference type="RefSeq" id="WP_058480983.1">
    <property type="nucleotide sequence ID" value="NZ_CAAAIQ010000001.1"/>
</dbReference>
<feature type="transmembrane region" description="Helical" evidence="1">
    <location>
        <begin position="222"/>
        <end position="245"/>
    </location>
</feature>
<dbReference type="OrthoDB" id="5630235at2"/>